<keyword evidence="1" id="KW-0732">Signal</keyword>
<reference evidence="2" key="1">
    <citation type="submission" date="2022-09" db="EMBL/GenBank/DDBJ databases">
        <title>Novosphingobium sp. Nov., a polycyclic aromatic hydrocarbon-degrading bacterium isolated form mangrove sediments in HongKong.</title>
        <authorList>
            <person name="Hu Z."/>
        </authorList>
    </citation>
    <scope>NUCLEOTIDE SEQUENCE</scope>
    <source>
        <strain evidence="2">HK4-1</strain>
    </source>
</reference>
<comment type="caution">
    <text evidence="2">The sequence shown here is derived from an EMBL/GenBank/DDBJ whole genome shotgun (WGS) entry which is preliminary data.</text>
</comment>
<name>A0ABT2I904_9SPHN</name>
<feature type="chain" id="PRO_5047371972" evidence="1">
    <location>
        <begin position="20"/>
        <end position="230"/>
    </location>
</feature>
<feature type="signal peptide" evidence="1">
    <location>
        <begin position="1"/>
        <end position="19"/>
    </location>
</feature>
<organism evidence="2 3">
    <name type="scientific">Novosphingobium mangrovi</name>
    <name type="common">ex Huang et al. 2023</name>
    <dbReference type="NCBI Taxonomy" id="2976432"/>
    <lineage>
        <taxon>Bacteria</taxon>
        <taxon>Pseudomonadati</taxon>
        <taxon>Pseudomonadota</taxon>
        <taxon>Alphaproteobacteria</taxon>
        <taxon>Sphingomonadales</taxon>
        <taxon>Sphingomonadaceae</taxon>
        <taxon>Novosphingobium</taxon>
    </lineage>
</organism>
<evidence type="ECO:0000313" key="2">
    <source>
        <dbReference type="EMBL" id="MCT2401273.1"/>
    </source>
</evidence>
<dbReference type="RefSeq" id="WP_260047293.1">
    <property type="nucleotide sequence ID" value="NZ_JANZXA010000013.1"/>
</dbReference>
<gene>
    <name evidence="2" type="ORF">NZK81_17115</name>
</gene>
<protein>
    <submittedName>
        <fullName evidence="2">Uncharacterized protein</fullName>
    </submittedName>
</protein>
<accession>A0ABT2I904</accession>
<evidence type="ECO:0000256" key="1">
    <source>
        <dbReference type="SAM" id="SignalP"/>
    </source>
</evidence>
<sequence>MRRCLIMGGLVLQAAPLAAHGESIKALGANAVQFMPATLEWSATDRTTVERAKSKDLATDNGDAGWGLEALSLRSRRESTEPIGATRMKMHVREVKIEGWHSLGPDTVFTLRAFAGTTSRRDRESPVSWRKTHAGNVGIEAVLEHASGWQIRGGWFAQGGWGGRSLEQDVVRMANGEPAAARGARVALQMPPEEGWPMMSIEAMSGAKALASGAPLVHRAEIALRLATSF</sequence>
<dbReference type="EMBL" id="JANZXA010000013">
    <property type="protein sequence ID" value="MCT2401273.1"/>
    <property type="molecule type" value="Genomic_DNA"/>
</dbReference>
<keyword evidence="3" id="KW-1185">Reference proteome</keyword>
<evidence type="ECO:0000313" key="3">
    <source>
        <dbReference type="Proteomes" id="UP001165583"/>
    </source>
</evidence>
<dbReference type="Proteomes" id="UP001165583">
    <property type="component" value="Unassembled WGS sequence"/>
</dbReference>
<proteinExistence type="predicted"/>